<feature type="region of interest" description="Disordered" evidence="1">
    <location>
        <begin position="193"/>
        <end position="220"/>
    </location>
</feature>
<proteinExistence type="predicted"/>
<comment type="caution">
    <text evidence="2">The sequence shown here is derived from an EMBL/GenBank/DDBJ whole genome shotgun (WGS) entry which is preliminary data.</text>
</comment>
<feature type="compositionally biased region" description="Basic residues" evidence="1">
    <location>
        <begin position="297"/>
        <end position="317"/>
    </location>
</feature>
<feature type="region of interest" description="Disordered" evidence="1">
    <location>
        <begin position="252"/>
        <end position="317"/>
    </location>
</feature>
<evidence type="ECO:0000256" key="1">
    <source>
        <dbReference type="SAM" id="MobiDB-lite"/>
    </source>
</evidence>
<feature type="compositionally biased region" description="Basic and acidic residues" evidence="1">
    <location>
        <begin position="256"/>
        <end position="265"/>
    </location>
</feature>
<name>A0A1J5RB63_9ZZZZ</name>
<protein>
    <submittedName>
        <fullName evidence="2">Uncharacterized protein</fullName>
    </submittedName>
</protein>
<organism evidence="2">
    <name type="scientific">mine drainage metagenome</name>
    <dbReference type="NCBI Taxonomy" id="410659"/>
    <lineage>
        <taxon>unclassified sequences</taxon>
        <taxon>metagenomes</taxon>
        <taxon>ecological metagenomes</taxon>
    </lineage>
</organism>
<reference evidence="2" key="1">
    <citation type="submission" date="2016-10" db="EMBL/GenBank/DDBJ databases">
        <title>Sequence of Gallionella enrichment culture.</title>
        <authorList>
            <person name="Poehlein A."/>
            <person name="Muehling M."/>
            <person name="Daniel R."/>
        </authorList>
    </citation>
    <scope>NUCLEOTIDE SEQUENCE</scope>
</reference>
<gene>
    <name evidence="2" type="ORF">GALL_287320</name>
</gene>
<evidence type="ECO:0000313" key="2">
    <source>
        <dbReference type="EMBL" id="OIQ89356.1"/>
    </source>
</evidence>
<sequence>MPRGALLPGRDDAPIGCCRDRRVIGMRAQPVEFLRWQPAQPGLLPARGVDAGTTPIGLLPDHGHIAVGVCGELRAACIARQCGVVEALRRSPCIADEAVGDDGVAPADGLKPHGGDASARVRCDGRDAGHAGIRPAQIDVLRRAPEIGRRIEMAGHDRPAPTVVLEPDCDKIAIGAGGHVDAADRQIDPSRGAGIVDLHRRPPPAASGGEAAAQRRSGAAIGSWSEFERVGRASGQRHAGFDHGQIASRFHQAGGRHADRGEKTQRVGGDGRGTLPIGEPKAGSDDAQDLGGTVRRNGCRRRPSRDGHHRQSQQRKE</sequence>
<dbReference type="AlphaFoldDB" id="A0A1J5RB63"/>
<accession>A0A1J5RB63</accession>
<dbReference type="EMBL" id="MLJW01000333">
    <property type="protein sequence ID" value="OIQ89356.1"/>
    <property type="molecule type" value="Genomic_DNA"/>
</dbReference>
<feature type="compositionally biased region" description="Low complexity" evidence="1">
    <location>
        <begin position="206"/>
        <end position="220"/>
    </location>
</feature>